<name>A0A9W7XV43_9FUNG</name>
<dbReference type="Gene3D" id="3.30.1120.30">
    <property type="entry name" value="POLO box domain"/>
    <property type="match status" value="1"/>
</dbReference>
<accession>A0A9W7XV43</accession>
<feature type="region of interest" description="Disordered" evidence="1">
    <location>
        <begin position="227"/>
        <end position="247"/>
    </location>
</feature>
<evidence type="ECO:0000313" key="2">
    <source>
        <dbReference type="EMBL" id="KAJ1721439.1"/>
    </source>
</evidence>
<feature type="region of interest" description="Disordered" evidence="1">
    <location>
        <begin position="349"/>
        <end position="377"/>
    </location>
</feature>
<organism evidence="2 3">
    <name type="scientific">Coemansia biformis</name>
    <dbReference type="NCBI Taxonomy" id="1286918"/>
    <lineage>
        <taxon>Eukaryota</taxon>
        <taxon>Fungi</taxon>
        <taxon>Fungi incertae sedis</taxon>
        <taxon>Zoopagomycota</taxon>
        <taxon>Kickxellomycotina</taxon>
        <taxon>Kickxellomycetes</taxon>
        <taxon>Kickxellales</taxon>
        <taxon>Kickxellaceae</taxon>
        <taxon>Coemansia</taxon>
    </lineage>
</organism>
<dbReference type="Proteomes" id="UP001143981">
    <property type="component" value="Unassembled WGS sequence"/>
</dbReference>
<comment type="caution">
    <text evidence="2">The sequence shown here is derived from an EMBL/GenBank/DDBJ whole genome shotgun (WGS) entry which is preliminary data.</text>
</comment>
<dbReference type="OrthoDB" id="408964at2759"/>
<reference evidence="2" key="1">
    <citation type="submission" date="2022-07" db="EMBL/GenBank/DDBJ databases">
        <title>Phylogenomic reconstructions and comparative analyses of Kickxellomycotina fungi.</title>
        <authorList>
            <person name="Reynolds N.K."/>
            <person name="Stajich J.E."/>
            <person name="Barry K."/>
            <person name="Grigoriev I.V."/>
            <person name="Crous P."/>
            <person name="Smith M.E."/>
        </authorList>
    </citation>
    <scope>NUCLEOTIDE SEQUENCE</scope>
    <source>
        <strain evidence="2">BCRC 34381</strain>
    </source>
</reference>
<evidence type="ECO:0000256" key="1">
    <source>
        <dbReference type="SAM" id="MobiDB-lite"/>
    </source>
</evidence>
<feature type="compositionally biased region" description="Low complexity" evidence="1">
    <location>
        <begin position="361"/>
        <end position="376"/>
    </location>
</feature>
<sequence>MALPYTTGGAPSRAASDDVPRYARPAPRPAETRSGHARAEPQTTTASAAQHGNGRHTAKHGSVDLEALTTQRLQPMKRALKNGKVVLRNDRLLVLDLTTSGTVVAMDEHQREIYEFKRPIPAIESLSIHDASRVYPWDMASLSERVAKVVRVACRCVSYLLSQQRRIKIATPQGRGYMFDDQNTFKVAFFNGVSVELSRAKMEATVVIPSNKDLPDEIQKIPLRPADLPLSPQEEEEDIDYDGGPQRNTWDLRVPDKLRGIWDHAREVVRQMCVFDSVLREFEDGGRMAALYEGQIQFPVDLRWGWDPTAEYVPPGLARCRAEKPGAAYGRGTGAVGRPLSTAVHTTGSTTVVGGRSGRHQQQPLPQQQPQSAQEQWGEHLLDRRTVDDTPTRRLNLGPITRLVEEFNRAPKPAAAKAAPAGNSNFLHTPGSLMRTPAGIAKDAAAHEAMLQAFDGACFIPSVGWCIAAEGKDPDDYLITILFCDGCRMLVKAKRQVVCYRDDAAEYDDLPFDHSMPVRVKERLAWLPRFLAAMGLGT</sequence>
<dbReference type="EMBL" id="JANBOI010002500">
    <property type="protein sequence ID" value="KAJ1721439.1"/>
    <property type="molecule type" value="Genomic_DNA"/>
</dbReference>
<evidence type="ECO:0000313" key="3">
    <source>
        <dbReference type="Proteomes" id="UP001143981"/>
    </source>
</evidence>
<gene>
    <name evidence="2" type="ORF">LPJ61_006041</name>
</gene>
<proteinExistence type="predicted"/>
<dbReference type="AlphaFoldDB" id="A0A9W7XV43"/>
<keyword evidence="3" id="KW-1185">Reference proteome</keyword>
<feature type="compositionally biased region" description="Polar residues" evidence="1">
    <location>
        <begin position="41"/>
        <end position="50"/>
    </location>
</feature>
<feature type="region of interest" description="Disordered" evidence="1">
    <location>
        <begin position="1"/>
        <end position="63"/>
    </location>
</feature>
<dbReference type="InterPro" id="IPR036947">
    <property type="entry name" value="POLO_box_dom_sf"/>
</dbReference>
<protein>
    <submittedName>
        <fullName evidence="2">Uncharacterized protein</fullName>
    </submittedName>
</protein>
<feature type="compositionally biased region" description="Basic and acidic residues" evidence="1">
    <location>
        <begin position="30"/>
        <end position="39"/>
    </location>
</feature>